<name>A0A4S8QFD7_9ACTN</name>
<sequence length="91" mass="10653">METMTQREFRNNFVAIMTSVENGESYVITRNGVEIADVTPHVTRRKVTKQELLEACRKLPRVDYAEMRRDIDEFFGENRLGDDDPWERAGT</sequence>
<dbReference type="RefSeq" id="WP_136534205.1">
    <property type="nucleotide sequence ID" value="NZ_STGY01000037.1"/>
</dbReference>
<protein>
    <submittedName>
        <fullName evidence="2">Type II toxin-antitoxin system prevent-host-death family antitoxin</fullName>
    </submittedName>
</protein>
<dbReference type="SUPFAM" id="SSF143120">
    <property type="entry name" value="YefM-like"/>
    <property type="match status" value="1"/>
</dbReference>
<dbReference type="InterPro" id="IPR036165">
    <property type="entry name" value="YefM-like_sf"/>
</dbReference>
<dbReference type="NCBIfam" id="TIGR01552">
    <property type="entry name" value="phd_fam"/>
    <property type="match status" value="1"/>
</dbReference>
<dbReference type="EMBL" id="STGY01000037">
    <property type="protein sequence ID" value="THV41842.1"/>
    <property type="molecule type" value="Genomic_DNA"/>
</dbReference>
<accession>A0A4S8QFD7</accession>
<reference evidence="2 3" key="2">
    <citation type="submission" date="2019-05" db="EMBL/GenBank/DDBJ databases">
        <title>Glycomyces buryatensis sp. nov.</title>
        <authorList>
            <person name="Nikitina E."/>
        </authorList>
    </citation>
    <scope>NUCLEOTIDE SEQUENCE [LARGE SCALE GENOMIC DNA]</scope>
    <source>
        <strain evidence="2 3">18</strain>
    </source>
</reference>
<gene>
    <name evidence="2" type="ORF">FAB82_08960</name>
</gene>
<dbReference type="Proteomes" id="UP000308760">
    <property type="component" value="Unassembled WGS sequence"/>
</dbReference>
<keyword evidence="3" id="KW-1185">Reference proteome</keyword>
<proteinExistence type="inferred from homology"/>
<dbReference type="Gene3D" id="3.40.1620.10">
    <property type="entry name" value="YefM-like domain"/>
    <property type="match status" value="1"/>
</dbReference>
<evidence type="ECO:0000313" key="3">
    <source>
        <dbReference type="Proteomes" id="UP000308760"/>
    </source>
</evidence>
<organism evidence="2 3">
    <name type="scientific">Glycomyces buryatensis</name>
    <dbReference type="NCBI Taxonomy" id="2570927"/>
    <lineage>
        <taxon>Bacteria</taxon>
        <taxon>Bacillati</taxon>
        <taxon>Actinomycetota</taxon>
        <taxon>Actinomycetes</taxon>
        <taxon>Glycomycetales</taxon>
        <taxon>Glycomycetaceae</taxon>
        <taxon>Glycomyces</taxon>
    </lineage>
</organism>
<evidence type="ECO:0000313" key="2">
    <source>
        <dbReference type="EMBL" id="THV41842.1"/>
    </source>
</evidence>
<evidence type="ECO:0000256" key="1">
    <source>
        <dbReference type="ARBA" id="ARBA00009981"/>
    </source>
</evidence>
<comment type="caution">
    <text evidence="2">The sequence shown here is derived from an EMBL/GenBank/DDBJ whole genome shotgun (WGS) entry which is preliminary data.</text>
</comment>
<dbReference type="AlphaFoldDB" id="A0A4S8QFD7"/>
<dbReference type="OrthoDB" id="33091at2"/>
<reference evidence="3" key="1">
    <citation type="submission" date="2019-04" db="EMBL/GenBank/DDBJ databases">
        <title>Nocardioides xinjiangensis sp. nov.</title>
        <authorList>
            <person name="Liu S."/>
        </authorList>
    </citation>
    <scope>NUCLEOTIDE SEQUENCE [LARGE SCALE GENOMIC DNA]</scope>
    <source>
        <strain evidence="3">18</strain>
    </source>
</reference>
<comment type="similarity">
    <text evidence="1">Belongs to the phD/YefM antitoxin family.</text>
</comment>